<protein>
    <submittedName>
        <fullName evidence="1">Uncharacterized protein</fullName>
    </submittedName>
</protein>
<evidence type="ECO:0000313" key="2">
    <source>
        <dbReference type="Proteomes" id="UP000245626"/>
    </source>
</evidence>
<accession>A0ACD0NQL0</accession>
<proteinExistence type="predicted"/>
<keyword evidence="2" id="KW-1185">Reference proteome</keyword>
<organism evidence="1 2">
    <name type="scientific">Violaceomyces palustris</name>
    <dbReference type="NCBI Taxonomy" id="1673888"/>
    <lineage>
        <taxon>Eukaryota</taxon>
        <taxon>Fungi</taxon>
        <taxon>Dikarya</taxon>
        <taxon>Basidiomycota</taxon>
        <taxon>Ustilaginomycotina</taxon>
        <taxon>Ustilaginomycetes</taxon>
        <taxon>Violaceomycetales</taxon>
        <taxon>Violaceomycetaceae</taxon>
        <taxon>Violaceomyces</taxon>
    </lineage>
</organism>
<reference evidence="1 2" key="1">
    <citation type="journal article" date="2018" name="Mol. Biol. Evol.">
        <title>Broad Genomic Sampling Reveals a Smut Pathogenic Ancestry of the Fungal Clade Ustilaginomycotina.</title>
        <authorList>
            <person name="Kijpornyongpan T."/>
            <person name="Mondo S.J."/>
            <person name="Barry K."/>
            <person name="Sandor L."/>
            <person name="Lee J."/>
            <person name="Lipzen A."/>
            <person name="Pangilinan J."/>
            <person name="LaButti K."/>
            <person name="Hainaut M."/>
            <person name="Henrissat B."/>
            <person name="Grigoriev I.V."/>
            <person name="Spatafora J.W."/>
            <person name="Aime M.C."/>
        </authorList>
    </citation>
    <scope>NUCLEOTIDE SEQUENCE [LARGE SCALE GENOMIC DNA]</scope>
    <source>
        <strain evidence="1 2">SA 807</strain>
    </source>
</reference>
<sequence>MVRLYPFVCFLSVFLSSFSLFPPLGLWLSPLLFFRFWNARSELGGRSSLSVSLFGEPFCLSRGPVDGVRWFRVVERSVWGSWCWMGFG</sequence>
<gene>
    <name evidence="1" type="ORF">IE53DRAFT_212663</name>
</gene>
<evidence type="ECO:0000313" key="1">
    <source>
        <dbReference type="EMBL" id="PWN48107.1"/>
    </source>
</evidence>
<name>A0ACD0NQL0_9BASI</name>
<dbReference type="Proteomes" id="UP000245626">
    <property type="component" value="Unassembled WGS sequence"/>
</dbReference>
<dbReference type="EMBL" id="KZ820268">
    <property type="protein sequence ID" value="PWN48107.1"/>
    <property type="molecule type" value="Genomic_DNA"/>
</dbReference>